<dbReference type="WBParaSite" id="TCLT_0000997701-mRNA-1">
    <property type="protein sequence ID" value="TCLT_0000997701-mRNA-1"/>
    <property type="gene ID" value="TCLT_0000997701"/>
</dbReference>
<dbReference type="OMA" id="IVHTHEF"/>
<protein>
    <submittedName>
        <fullName evidence="4">Ground-like domain-containing protein</fullName>
    </submittedName>
</protein>
<evidence type="ECO:0000259" key="1">
    <source>
        <dbReference type="Pfam" id="PF04155"/>
    </source>
</evidence>
<dbReference type="InterPro" id="IPR007284">
    <property type="entry name" value="Ground-like_dom"/>
</dbReference>
<dbReference type="Pfam" id="PF04155">
    <property type="entry name" value="Ground-like"/>
    <property type="match status" value="1"/>
</dbReference>
<reference evidence="2 3" key="2">
    <citation type="submission" date="2018-11" db="EMBL/GenBank/DDBJ databases">
        <authorList>
            <consortium name="Pathogen Informatics"/>
        </authorList>
    </citation>
    <scope>NUCLEOTIDE SEQUENCE [LARGE SCALE GENOMIC DNA]</scope>
</reference>
<feature type="domain" description="Ground-like" evidence="1">
    <location>
        <begin position="48"/>
        <end position="118"/>
    </location>
</feature>
<dbReference type="EMBL" id="UYYF01004930">
    <property type="protein sequence ID" value="VDN07635.1"/>
    <property type="molecule type" value="Genomic_DNA"/>
</dbReference>
<keyword evidence="3" id="KW-1185">Reference proteome</keyword>
<accession>A0A0N5D9Z8</accession>
<evidence type="ECO:0000313" key="2">
    <source>
        <dbReference type="EMBL" id="VDN07635.1"/>
    </source>
</evidence>
<dbReference type="OrthoDB" id="5858182at2759"/>
<sequence length="121" mass="13941">MPCNGQPVPYYNQGLERSGWARKKHHKAVKRSTDIFKKQSSAENFKKDESCNDEELRNIIRDNLGNDPTQSKRQIQKVAEAKFNTKFNIICSKGDFSYITHTEKYCQITGLDVTCYAFKAV</sequence>
<evidence type="ECO:0000313" key="3">
    <source>
        <dbReference type="Proteomes" id="UP000276776"/>
    </source>
</evidence>
<organism evidence="4">
    <name type="scientific">Thelazia callipaeda</name>
    <name type="common">Oriental eyeworm</name>
    <name type="synonym">Parasitic nematode</name>
    <dbReference type="NCBI Taxonomy" id="103827"/>
    <lineage>
        <taxon>Eukaryota</taxon>
        <taxon>Metazoa</taxon>
        <taxon>Ecdysozoa</taxon>
        <taxon>Nematoda</taxon>
        <taxon>Chromadorea</taxon>
        <taxon>Rhabditida</taxon>
        <taxon>Spirurina</taxon>
        <taxon>Spiruromorpha</taxon>
        <taxon>Thelazioidea</taxon>
        <taxon>Thelaziidae</taxon>
        <taxon>Thelazia</taxon>
    </lineage>
</organism>
<evidence type="ECO:0000313" key="4">
    <source>
        <dbReference type="WBParaSite" id="TCLT_0000997701-mRNA-1"/>
    </source>
</evidence>
<gene>
    <name evidence="2" type="ORF">TCLT_LOCUS9966</name>
</gene>
<dbReference type="STRING" id="103827.A0A0N5D9Z8"/>
<proteinExistence type="predicted"/>
<reference evidence="4" key="1">
    <citation type="submission" date="2017-02" db="UniProtKB">
        <authorList>
            <consortium name="WormBaseParasite"/>
        </authorList>
    </citation>
    <scope>IDENTIFICATION</scope>
</reference>
<dbReference type="Proteomes" id="UP000276776">
    <property type="component" value="Unassembled WGS sequence"/>
</dbReference>
<name>A0A0N5D9Z8_THECL</name>
<dbReference type="AlphaFoldDB" id="A0A0N5D9Z8"/>